<evidence type="ECO:0000256" key="1">
    <source>
        <dbReference type="SAM" id="Phobius"/>
    </source>
</evidence>
<protein>
    <submittedName>
        <fullName evidence="3">Metal-dependent phosphohydrolase</fullName>
    </submittedName>
</protein>
<keyword evidence="1" id="KW-0472">Membrane</keyword>
<dbReference type="CDD" id="cd00077">
    <property type="entry name" value="HDc"/>
    <property type="match status" value="1"/>
</dbReference>
<keyword evidence="4" id="KW-1185">Reference proteome</keyword>
<feature type="transmembrane region" description="Helical" evidence="1">
    <location>
        <begin position="84"/>
        <end position="111"/>
    </location>
</feature>
<evidence type="ECO:0000313" key="3">
    <source>
        <dbReference type="EMBL" id="GIU34525.1"/>
    </source>
</evidence>
<accession>A0ABQ4NU18</accession>
<feature type="transmembrane region" description="Helical" evidence="1">
    <location>
        <begin position="161"/>
        <end position="184"/>
    </location>
</feature>
<feature type="transmembrane region" description="Helical" evidence="1">
    <location>
        <begin position="29"/>
        <end position="47"/>
    </location>
</feature>
<name>A0ABQ4NU18_SHECO</name>
<dbReference type="Pfam" id="PF13487">
    <property type="entry name" value="HD_5"/>
    <property type="match status" value="1"/>
</dbReference>
<evidence type="ECO:0000259" key="2">
    <source>
        <dbReference type="PROSITE" id="PS51832"/>
    </source>
</evidence>
<organism evidence="3 4">
    <name type="scientific">Shewanella colwelliana</name>
    <name type="common">Alteromonas colwelliana</name>
    <dbReference type="NCBI Taxonomy" id="23"/>
    <lineage>
        <taxon>Bacteria</taxon>
        <taxon>Pseudomonadati</taxon>
        <taxon>Pseudomonadota</taxon>
        <taxon>Gammaproteobacteria</taxon>
        <taxon>Alteromonadales</taxon>
        <taxon>Shewanellaceae</taxon>
        <taxon>Shewanella</taxon>
    </lineage>
</organism>
<dbReference type="EMBL" id="BPEU01000001">
    <property type="protein sequence ID" value="GIU34525.1"/>
    <property type="molecule type" value="Genomic_DNA"/>
</dbReference>
<gene>
    <name evidence="3" type="ORF">TUM3794_00940</name>
</gene>
<dbReference type="Proteomes" id="UP000773469">
    <property type="component" value="Unassembled WGS sequence"/>
</dbReference>
<feature type="domain" description="HD-GYP" evidence="2">
    <location>
        <begin position="194"/>
        <end position="404"/>
    </location>
</feature>
<keyword evidence="1" id="KW-1133">Transmembrane helix</keyword>
<dbReference type="SMART" id="SM00471">
    <property type="entry name" value="HDc"/>
    <property type="match status" value="1"/>
</dbReference>
<proteinExistence type="predicted"/>
<dbReference type="PROSITE" id="PS51832">
    <property type="entry name" value="HD_GYP"/>
    <property type="match status" value="1"/>
</dbReference>
<dbReference type="SUPFAM" id="SSF109604">
    <property type="entry name" value="HD-domain/PDEase-like"/>
    <property type="match status" value="1"/>
</dbReference>
<dbReference type="InterPro" id="IPR052020">
    <property type="entry name" value="Cyclic_di-GMP/3'3'-cGAMP_PDE"/>
</dbReference>
<feature type="transmembrane region" description="Helical" evidence="1">
    <location>
        <begin position="53"/>
        <end position="72"/>
    </location>
</feature>
<comment type="caution">
    <text evidence="3">The sequence shown here is derived from an EMBL/GenBank/DDBJ whole genome shotgun (WGS) entry which is preliminary data.</text>
</comment>
<reference evidence="3 4" key="1">
    <citation type="submission" date="2021-05" db="EMBL/GenBank/DDBJ databases">
        <title>Molecular characterization for Shewanella algae harboring chromosomal blaOXA-55-like strains isolated from clinical and environment sample.</title>
        <authorList>
            <person name="Ohama Y."/>
            <person name="Aoki K."/>
            <person name="Harada S."/>
            <person name="Moriya K."/>
            <person name="Ishii Y."/>
            <person name="Tateda K."/>
        </authorList>
    </citation>
    <scope>NUCLEOTIDE SEQUENCE [LARGE SCALE GENOMIC DNA]</scope>
    <source>
        <strain evidence="3 4">MBTL60-118</strain>
    </source>
</reference>
<dbReference type="PANTHER" id="PTHR45228:SF5">
    <property type="entry name" value="CYCLIC DI-GMP PHOSPHODIESTERASE VC_1348-RELATED"/>
    <property type="match status" value="1"/>
</dbReference>
<evidence type="ECO:0000313" key="4">
    <source>
        <dbReference type="Proteomes" id="UP000773469"/>
    </source>
</evidence>
<keyword evidence="1" id="KW-0812">Transmembrane</keyword>
<dbReference type="InterPro" id="IPR003607">
    <property type="entry name" value="HD/PDEase_dom"/>
</dbReference>
<sequence length="405" mass="44371">MPSLHFPPSPHHSLNDSLTLWRKQIFSRLFGLLAIFCVPVYFTSVYLCIDQDLWVMALFDTFAYGLLLYILLAPAPTDRQRFTLGCFLAYSIGVAFVITIGPTGAGFFWLFVFPPLSSILLGKKAGNVAQIINASSLVVIGIGYSANVFQWPLTQGYSPLIWYVVSINFVVTNAMLTLSTSFLLGKLTRSLQSTLASRQATVMGLAKLAEYRDNETGAHLIRIQHYANMLAKQLKSEGHAPEQVTDSFIKEVTLSAILHDIGKVGIADAILLKPGRLSPAEFEQIKAHCAIGHDVLNSLGNYAPQCQFIRMGKEIAGGHHEKWDGSGYPNGLSGDDIPLSARLVALVDVYDALTSPRCYKRPLSHQEAVASIVGSKGTHFDPTLVDSFMAIHHQFEKLSSASLAQ</sequence>
<dbReference type="RefSeq" id="WP_220756001.1">
    <property type="nucleotide sequence ID" value="NZ_BPEU01000001.1"/>
</dbReference>
<dbReference type="Pfam" id="PF20969">
    <property type="entry name" value="MASE11"/>
    <property type="match status" value="1"/>
</dbReference>
<dbReference type="Gene3D" id="1.10.3210.10">
    <property type="entry name" value="Hypothetical protein af1432"/>
    <property type="match status" value="1"/>
</dbReference>
<feature type="transmembrane region" description="Helical" evidence="1">
    <location>
        <begin position="131"/>
        <end position="149"/>
    </location>
</feature>
<dbReference type="InterPro" id="IPR048437">
    <property type="entry name" value="MASE11"/>
</dbReference>
<dbReference type="InterPro" id="IPR037522">
    <property type="entry name" value="HD_GYP_dom"/>
</dbReference>
<dbReference type="PANTHER" id="PTHR45228">
    <property type="entry name" value="CYCLIC DI-GMP PHOSPHODIESTERASE TM_0186-RELATED"/>
    <property type="match status" value="1"/>
</dbReference>